<gene>
    <name evidence="2" type="ORF">PXEA_LOCUS34030</name>
</gene>
<dbReference type="AlphaFoldDB" id="A0A448XMY5"/>
<evidence type="ECO:0000256" key="1">
    <source>
        <dbReference type="SAM" id="MobiDB-lite"/>
    </source>
</evidence>
<name>A0A448XMY5_9PLAT</name>
<protein>
    <submittedName>
        <fullName evidence="2">Uncharacterized protein</fullName>
    </submittedName>
</protein>
<feature type="compositionally biased region" description="Polar residues" evidence="1">
    <location>
        <begin position="88"/>
        <end position="115"/>
    </location>
</feature>
<evidence type="ECO:0000313" key="2">
    <source>
        <dbReference type="EMBL" id="VEL40590.1"/>
    </source>
</evidence>
<feature type="region of interest" description="Disordered" evidence="1">
    <location>
        <begin position="1"/>
        <end position="42"/>
    </location>
</feature>
<organism evidence="2 3">
    <name type="scientific">Protopolystoma xenopodis</name>
    <dbReference type="NCBI Taxonomy" id="117903"/>
    <lineage>
        <taxon>Eukaryota</taxon>
        <taxon>Metazoa</taxon>
        <taxon>Spiralia</taxon>
        <taxon>Lophotrochozoa</taxon>
        <taxon>Platyhelminthes</taxon>
        <taxon>Monogenea</taxon>
        <taxon>Polyopisthocotylea</taxon>
        <taxon>Polystomatidea</taxon>
        <taxon>Polystomatidae</taxon>
        <taxon>Protopolystoma</taxon>
    </lineage>
</organism>
<dbReference type="Proteomes" id="UP000784294">
    <property type="component" value="Unassembled WGS sequence"/>
</dbReference>
<reference evidence="2" key="1">
    <citation type="submission" date="2018-11" db="EMBL/GenBank/DDBJ databases">
        <authorList>
            <consortium name="Pathogen Informatics"/>
        </authorList>
    </citation>
    <scope>NUCLEOTIDE SEQUENCE</scope>
</reference>
<accession>A0A448XMY5</accession>
<keyword evidence="3" id="KW-1185">Reference proteome</keyword>
<sequence length="205" mass="23156">MVEPTKSSSKANRQLVKRNSPSSSGGTDLRISSPNTSTRNGTGQEEFAVVFWWNRPSNPRVSMNLPVKPIDSWSRGIRRRLLVEPTFESPQPNRQLVKRNSPSSSGGTDLRISSPNSWSRGIRRRLLVEPTFESLHPTLSLEMEVIPTIMKQEIPRNPTFLHGLTQNGSNPINYETRDSSKPNFPSYILTKPSKKVAGYDRDHFI</sequence>
<dbReference type="EMBL" id="CAAALY010265539">
    <property type="protein sequence ID" value="VEL40590.1"/>
    <property type="molecule type" value="Genomic_DNA"/>
</dbReference>
<feature type="region of interest" description="Disordered" evidence="1">
    <location>
        <begin position="85"/>
        <end position="115"/>
    </location>
</feature>
<proteinExistence type="predicted"/>
<comment type="caution">
    <text evidence="2">The sequence shown here is derived from an EMBL/GenBank/DDBJ whole genome shotgun (WGS) entry which is preliminary data.</text>
</comment>
<evidence type="ECO:0000313" key="3">
    <source>
        <dbReference type="Proteomes" id="UP000784294"/>
    </source>
</evidence>